<dbReference type="Proteomes" id="UP001268089">
    <property type="component" value="Unassembled WGS sequence"/>
</dbReference>
<sequence>MMAIKASKRARTLPDLPLSLYEQLAHIPRELEANLVGNLARISRSFCGKH</sequence>
<name>A0ABU1ZJG2_9BURK</name>
<organism evidence="1 2">
    <name type="scientific">Rhodoferax saidenbachensis</name>
    <dbReference type="NCBI Taxonomy" id="1484693"/>
    <lineage>
        <taxon>Bacteria</taxon>
        <taxon>Pseudomonadati</taxon>
        <taxon>Pseudomonadota</taxon>
        <taxon>Betaproteobacteria</taxon>
        <taxon>Burkholderiales</taxon>
        <taxon>Comamonadaceae</taxon>
        <taxon>Rhodoferax</taxon>
    </lineage>
</organism>
<protein>
    <submittedName>
        <fullName evidence="1">Uncharacterized protein</fullName>
    </submittedName>
</protein>
<dbReference type="EMBL" id="JAVDXO010000002">
    <property type="protein sequence ID" value="MDR7305685.1"/>
    <property type="molecule type" value="Genomic_DNA"/>
</dbReference>
<evidence type="ECO:0000313" key="1">
    <source>
        <dbReference type="EMBL" id="MDR7305685.1"/>
    </source>
</evidence>
<dbReference type="RefSeq" id="WP_310339924.1">
    <property type="nucleotide sequence ID" value="NZ_JAVDXO010000002.1"/>
</dbReference>
<proteinExistence type="predicted"/>
<comment type="caution">
    <text evidence="1">The sequence shown here is derived from an EMBL/GenBank/DDBJ whole genome shotgun (WGS) entry which is preliminary data.</text>
</comment>
<keyword evidence="2" id="KW-1185">Reference proteome</keyword>
<gene>
    <name evidence="1" type="ORF">J2X15_000963</name>
</gene>
<accession>A0ABU1ZJG2</accession>
<evidence type="ECO:0000313" key="2">
    <source>
        <dbReference type="Proteomes" id="UP001268089"/>
    </source>
</evidence>
<reference evidence="1 2" key="1">
    <citation type="submission" date="2023-07" db="EMBL/GenBank/DDBJ databases">
        <title>Sorghum-associated microbial communities from plants grown in Nebraska, USA.</title>
        <authorList>
            <person name="Schachtman D."/>
        </authorList>
    </citation>
    <scope>NUCLEOTIDE SEQUENCE [LARGE SCALE GENOMIC DNA]</scope>
    <source>
        <strain evidence="1 2">BE308</strain>
    </source>
</reference>